<reference evidence="1 2" key="1">
    <citation type="submission" date="2017-08" db="EMBL/GenBank/DDBJ databases">
        <title>Pusillimonas indicus sp. nov., a member of the family Alcaligenaceae isolated from surface seawater.</title>
        <authorList>
            <person name="Li J."/>
        </authorList>
    </citation>
    <scope>NUCLEOTIDE SEQUENCE [LARGE SCALE GENOMIC DNA]</scope>
    <source>
        <strain evidence="1 2">L52-1-41</strain>
    </source>
</reference>
<dbReference type="EMBL" id="NQYH01000002">
    <property type="protein sequence ID" value="RIY41789.1"/>
    <property type="molecule type" value="Genomic_DNA"/>
</dbReference>
<dbReference type="Proteomes" id="UP000266206">
    <property type="component" value="Unassembled WGS sequence"/>
</dbReference>
<name>A0A3A1YWW2_9BURK</name>
<protein>
    <submittedName>
        <fullName evidence="1">Uncharacterized protein</fullName>
    </submittedName>
</protein>
<dbReference type="OrthoDB" id="8665290at2"/>
<dbReference type="AlphaFoldDB" id="A0A3A1YWW2"/>
<gene>
    <name evidence="1" type="ORF">CJP73_04930</name>
</gene>
<organism evidence="1 2">
    <name type="scientific">Neopusillimonas maritima</name>
    <dbReference type="NCBI Taxonomy" id="2026239"/>
    <lineage>
        <taxon>Bacteria</taxon>
        <taxon>Pseudomonadati</taxon>
        <taxon>Pseudomonadota</taxon>
        <taxon>Betaproteobacteria</taxon>
        <taxon>Burkholderiales</taxon>
        <taxon>Alcaligenaceae</taxon>
        <taxon>Neopusillimonas</taxon>
    </lineage>
</organism>
<sequence>MKAQSTILATLPQGLILQVNMGELSFKAYVAVSEPSIEKMAELVSEEEYAQANDWHVTAVETEAEADQQVEDLAFNMNPGDAAVFLCVDESACLATLAALGQPDAAPE</sequence>
<accession>A0A3A1YWW2</accession>
<evidence type="ECO:0000313" key="1">
    <source>
        <dbReference type="EMBL" id="RIY41789.1"/>
    </source>
</evidence>
<comment type="caution">
    <text evidence="1">The sequence shown here is derived from an EMBL/GenBank/DDBJ whole genome shotgun (WGS) entry which is preliminary data.</text>
</comment>
<evidence type="ECO:0000313" key="2">
    <source>
        <dbReference type="Proteomes" id="UP000266206"/>
    </source>
</evidence>
<proteinExistence type="predicted"/>